<evidence type="ECO:0000313" key="3">
    <source>
        <dbReference type="Proteomes" id="UP001596189"/>
    </source>
</evidence>
<dbReference type="EMBL" id="JBHSRD010000002">
    <property type="protein sequence ID" value="MFC6006464.1"/>
    <property type="molecule type" value="Genomic_DNA"/>
</dbReference>
<organism evidence="2 3">
    <name type="scientific">Angustibacter luteus</name>
    <dbReference type="NCBI Taxonomy" id="658456"/>
    <lineage>
        <taxon>Bacteria</taxon>
        <taxon>Bacillati</taxon>
        <taxon>Actinomycetota</taxon>
        <taxon>Actinomycetes</taxon>
        <taxon>Kineosporiales</taxon>
        <taxon>Kineosporiaceae</taxon>
    </lineage>
</organism>
<dbReference type="RefSeq" id="WP_345717299.1">
    <property type="nucleotide sequence ID" value="NZ_BAABFP010000005.1"/>
</dbReference>
<gene>
    <name evidence="2" type="ORF">ACFQDO_04900</name>
</gene>
<dbReference type="Pfam" id="PF17227">
    <property type="entry name" value="DUF5302"/>
    <property type="match status" value="1"/>
</dbReference>
<evidence type="ECO:0000256" key="1">
    <source>
        <dbReference type="SAM" id="MobiDB-lite"/>
    </source>
</evidence>
<keyword evidence="3" id="KW-1185">Reference proteome</keyword>
<accession>A0ABW1JB06</accession>
<feature type="region of interest" description="Disordered" evidence="1">
    <location>
        <begin position="1"/>
        <end position="62"/>
    </location>
</feature>
<dbReference type="Proteomes" id="UP001596189">
    <property type="component" value="Unassembled WGS sequence"/>
</dbReference>
<dbReference type="InterPro" id="IPR035172">
    <property type="entry name" value="DUF5302"/>
</dbReference>
<reference evidence="3" key="1">
    <citation type="journal article" date="2019" name="Int. J. Syst. Evol. Microbiol.">
        <title>The Global Catalogue of Microorganisms (GCM) 10K type strain sequencing project: providing services to taxonomists for standard genome sequencing and annotation.</title>
        <authorList>
            <consortium name="The Broad Institute Genomics Platform"/>
            <consortium name="The Broad Institute Genome Sequencing Center for Infectious Disease"/>
            <person name="Wu L."/>
            <person name="Ma J."/>
        </authorList>
    </citation>
    <scope>NUCLEOTIDE SEQUENCE [LARGE SCALE GENOMIC DNA]</scope>
    <source>
        <strain evidence="3">KACC 14249</strain>
    </source>
</reference>
<protein>
    <submittedName>
        <fullName evidence="2">DUF5302 domain-containing protein</fullName>
    </submittedName>
</protein>
<name>A0ABW1JB06_9ACTN</name>
<proteinExistence type="predicted"/>
<evidence type="ECO:0000313" key="2">
    <source>
        <dbReference type="EMBL" id="MFC6006464.1"/>
    </source>
</evidence>
<feature type="compositionally biased region" description="Basic and acidic residues" evidence="1">
    <location>
        <begin position="1"/>
        <end position="36"/>
    </location>
</feature>
<sequence length="62" mass="6801">MSASSKDADHNPAPDDVRRKFKEALDKKQGKHDEHLLAGPDDGGHAHTGPAKVQRTFRRKSG</sequence>
<comment type="caution">
    <text evidence="2">The sequence shown here is derived from an EMBL/GenBank/DDBJ whole genome shotgun (WGS) entry which is preliminary data.</text>
</comment>